<reference evidence="1" key="1">
    <citation type="submission" date="2022-03" db="EMBL/GenBank/DDBJ databases">
        <title>Genome Identification and Characterization of new species Bdellovibrio reynosense LBG001 sp. nov. from a Mexico soil sample.</title>
        <authorList>
            <person name="Camilli A."/>
            <person name="Ajao Y."/>
            <person name="Guo X."/>
        </authorList>
    </citation>
    <scope>NUCLEOTIDE SEQUENCE</scope>
    <source>
        <strain evidence="1">LBG001</strain>
    </source>
</reference>
<dbReference type="EMBL" id="CP093442">
    <property type="protein sequence ID" value="UOF02458.1"/>
    <property type="molecule type" value="Genomic_DNA"/>
</dbReference>
<accession>A0ABY4CFY3</accession>
<protein>
    <submittedName>
        <fullName evidence="1">Uncharacterized protein</fullName>
    </submittedName>
</protein>
<name>A0ABY4CFY3_9BACT</name>
<proteinExistence type="predicted"/>
<dbReference type="RefSeq" id="WP_243539956.1">
    <property type="nucleotide sequence ID" value="NZ_CP093442.1"/>
</dbReference>
<organism evidence="1 2">
    <name type="scientific">Bdellovibrio reynosensis</name>
    <dbReference type="NCBI Taxonomy" id="2835041"/>
    <lineage>
        <taxon>Bacteria</taxon>
        <taxon>Pseudomonadati</taxon>
        <taxon>Bdellovibrionota</taxon>
        <taxon>Bdellovibrionia</taxon>
        <taxon>Bdellovibrionales</taxon>
        <taxon>Pseudobdellovibrionaceae</taxon>
        <taxon>Bdellovibrio</taxon>
    </lineage>
</organism>
<dbReference type="Proteomes" id="UP000830116">
    <property type="component" value="Chromosome"/>
</dbReference>
<sequence length="142" mass="16484">MKTFIFAIACFVLTSEAQAVETFHLRCRGGGNHEFQLYAQEYGNWLTMHFKRSKTTYIAPGECSWDDRPVRTDEPSRVCQHSSYPTGKFNISFFARYNQPAVLLPVTENVKWIRKMGYDYAYQSFYVANNPALQCLDIHAFD</sequence>
<evidence type="ECO:0000313" key="2">
    <source>
        <dbReference type="Proteomes" id="UP000830116"/>
    </source>
</evidence>
<keyword evidence="2" id="KW-1185">Reference proteome</keyword>
<evidence type="ECO:0000313" key="1">
    <source>
        <dbReference type="EMBL" id="UOF02458.1"/>
    </source>
</evidence>
<gene>
    <name evidence="1" type="ORF">MNR06_05780</name>
</gene>